<evidence type="ECO:0000313" key="2">
    <source>
        <dbReference type="EMBL" id="RAL43552.1"/>
    </source>
</evidence>
<dbReference type="Proteomes" id="UP000249390">
    <property type="component" value="Unassembled WGS sequence"/>
</dbReference>
<dbReference type="AlphaFoldDB" id="A0A328DCI6"/>
<dbReference type="SUPFAM" id="SSF141562">
    <property type="entry name" value="At5g01610-like"/>
    <property type="match status" value="1"/>
</dbReference>
<dbReference type="InterPro" id="IPR036758">
    <property type="entry name" value="At5g01610-like"/>
</dbReference>
<dbReference type="Gene3D" id="2.30.240.10">
    <property type="entry name" value="At5g01610-like"/>
    <property type="match status" value="1"/>
</dbReference>
<evidence type="ECO:0000256" key="1">
    <source>
        <dbReference type="SAM" id="SignalP"/>
    </source>
</evidence>
<dbReference type="InterPro" id="IPR007493">
    <property type="entry name" value="DUF538"/>
</dbReference>
<accession>A0A328DCI6</accession>
<name>A0A328DCI6_9ASTE</name>
<dbReference type="PANTHER" id="PTHR31676:SF114">
    <property type="entry name" value="DUF538 FAMILY PROTEIN"/>
    <property type="match status" value="1"/>
</dbReference>
<proteinExistence type="predicted"/>
<dbReference type="EMBL" id="NQVE01000156">
    <property type="protein sequence ID" value="RAL43552.1"/>
    <property type="molecule type" value="Genomic_DNA"/>
</dbReference>
<feature type="signal peptide" evidence="1">
    <location>
        <begin position="1"/>
        <end position="26"/>
    </location>
</feature>
<gene>
    <name evidence="2" type="ORF">DM860_012693</name>
</gene>
<protein>
    <recommendedName>
        <fullName evidence="4">DUF538 domain-containing protein</fullName>
    </recommendedName>
</protein>
<dbReference type="PANTHER" id="PTHR31676">
    <property type="entry name" value="T31J12.3 PROTEIN-RELATED"/>
    <property type="match status" value="1"/>
</dbReference>
<feature type="chain" id="PRO_5016467479" description="DUF538 domain-containing protein" evidence="1">
    <location>
        <begin position="27"/>
        <end position="168"/>
    </location>
</feature>
<comment type="caution">
    <text evidence="2">The sequence shown here is derived from an EMBL/GenBank/DDBJ whole genome shotgun (WGS) entry which is preliminary data.</text>
</comment>
<keyword evidence="3" id="KW-1185">Reference proteome</keyword>
<reference evidence="2 3" key="1">
    <citation type="submission" date="2018-06" db="EMBL/GenBank/DDBJ databases">
        <title>The Genome of Cuscuta australis (Dodder) Provides Insight into the Evolution of Plant Parasitism.</title>
        <authorList>
            <person name="Liu H."/>
        </authorList>
    </citation>
    <scope>NUCLEOTIDE SEQUENCE [LARGE SCALE GENOMIC DNA]</scope>
    <source>
        <strain evidence="3">cv. Yunnan</strain>
        <tissue evidence="2">Vines</tissue>
    </source>
</reference>
<keyword evidence="1" id="KW-0732">Signal</keyword>
<sequence length="168" mass="17655">MAPSAQLLSVFLACSTILSAVHPSAADDSPTAYDVLRQYGFPVGLLPRGVTSYELDASTGKFSVYLNGSCSFTIDGYQLKYKSTITGKISPGKLSDLGGVQVKILLFWVNIVEVTNDGSEIDFSVGIASASFTIDNFFESPQCGCGFDCANGGKKGISPAAQRLISSS</sequence>
<evidence type="ECO:0008006" key="4">
    <source>
        <dbReference type="Google" id="ProtNLM"/>
    </source>
</evidence>
<evidence type="ECO:0000313" key="3">
    <source>
        <dbReference type="Proteomes" id="UP000249390"/>
    </source>
</evidence>
<organism evidence="2 3">
    <name type="scientific">Cuscuta australis</name>
    <dbReference type="NCBI Taxonomy" id="267555"/>
    <lineage>
        <taxon>Eukaryota</taxon>
        <taxon>Viridiplantae</taxon>
        <taxon>Streptophyta</taxon>
        <taxon>Embryophyta</taxon>
        <taxon>Tracheophyta</taxon>
        <taxon>Spermatophyta</taxon>
        <taxon>Magnoliopsida</taxon>
        <taxon>eudicotyledons</taxon>
        <taxon>Gunneridae</taxon>
        <taxon>Pentapetalae</taxon>
        <taxon>asterids</taxon>
        <taxon>lamiids</taxon>
        <taxon>Solanales</taxon>
        <taxon>Convolvulaceae</taxon>
        <taxon>Cuscuteae</taxon>
        <taxon>Cuscuta</taxon>
        <taxon>Cuscuta subgen. Grammica</taxon>
        <taxon>Cuscuta sect. Cleistogrammica</taxon>
    </lineage>
</organism>
<dbReference type="Pfam" id="PF04398">
    <property type="entry name" value="DUF538"/>
    <property type="match status" value="1"/>
</dbReference>